<protein>
    <submittedName>
        <fullName evidence="7">Transporter</fullName>
    </submittedName>
</protein>
<evidence type="ECO:0000313" key="7">
    <source>
        <dbReference type="EMBL" id="MEL0660704.1"/>
    </source>
</evidence>
<evidence type="ECO:0000313" key="8">
    <source>
        <dbReference type="Proteomes" id="UP001366060"/>
    </source>
</evidence>
<comment type="subcellular location">
    <subcellularLocation>
        <location evidence="1">Cell membrane</location>
        <topology evidence="1">Multi-pass membrane protein</topology>
    </subcellularLocation>
</comment>
<feature type="transmembrane region" description="Helical" evidence="6">
    <location>
        <begin position="411"/>
        <end position="431"/>
    </location>
</feature>
<dbReference type="InterPro" id="IPR050833">
    <property type="entry name" value="Poly_Biosynth_Transport"/>
</dbReference>
<proteinExistence type="predicted"/>
<feature type="transmembrane region" description="Helical" evidence="6">
    <location>
        <begin position="101"/>
        <end position="126"/>
    </location>
</feature>
<evidence type="ECO:0000256" key="3">
    <source>
        <dbReference type="ARBA" id="ARBA00022692"/>
    </source>
</evidence>
<name>A0ABU9HFM5_9GAMM</name>
<reference evidence="7 8" key="1">
    <citation type="submission" date="2024-02" db="EMBL/GenBank/DDBJ databases">
        <title>Bacteria isolated from the canopy kelp, Nereocystis luetkeana.</title>
        <authorList>
            <person name="Pfister C.A."/>
            <person name="Younker I.T."/>
            <person name="Light S.H."/>
        </authorList>
    </citation>
    <scope>NUCLEOTIDE SEQUENCE [LARGE SCALE GENOMIC DNA]</scope>
    <source>
        <strain evidence="7 8">TI.2.07</strain>
    </source>
</reference>
<feature type="transmembrane region" description="Helical" evidence="6">
    <location>
        <begin position="256"/>
        <end position="278"/>
    </location>
</feature>
<feature type="transmembrane region" description="Helical" evidence="6">
    <location>
        <begin position="357"/>
        <end position="375"/>
    </location>
</feature>
<comment type="caution">
    <text evidence="7">The sequence shown here is derived from an EMBL/GenBank/DDBJ whole genome shotgun (WGS) entry which is preliminary data.</text>
</comment>
<dbReference type="PANTHER" id="PTHR30250:SF26">
    <property type="entry name" value="PSMA PROTEIN"/>
    <property type="match status" value="1"/>
</dbReference>
<dbReference type="Proteomes" id="UP001366060">
    <property type="component" value="Unassembled WGS sequence"/>
</dbReference>
<feature type="transmembrane region" description="Helical" evidence="6">
    <location>
        <begin position="479"/>
        <end position="501"/>
    </location>
</feature>
<feature type="transmembrane region" description="Helical" evidence="6">
    <location>
        <begin position="138"/>
        <end position="160"/>
    </location>
</feature>
<keyword evidence="3 6" id="KW-0812">Transmembrane</keyword>
<evidence type="ECO:0000256" key="6">
    <source>
        <dbReference type="SAM" id="Phobius"/>
    </source>
</evidence>
<evidence type="ECO:0000256" key="1">
    <source>
        <dbReference type="ARBA" id="ARBA00004651"/>
    </source>
</evidence>
<keyword evidence="4 6" id="KW-1133">Transmembrane helix</keyword>
<evidence type="ECO:0000256" key="2">
    <source>
        <dbReference type="ARBA" id="ARBA00022475"/>
    </source>
</evidence>
<feature type="transmembrane region" description="Helical" evidence="6">
    <location>
        <begin position="324"/>
        <end position="345"/>
    </location>
</feature>
<keyword evidence="2" id="KW-1003">Cell membrane</keyword>
<dbReference type="PANTHER" id="PTHR30250">
    <property type="entry name" value="PST FAMILY PREDICTED COLANIC ACID TRANSPORTER"/>
    <property type="match status" value="1"/>
</dbReference>
<dbReference type="RefSeq" id="WP_341629107.1">
    <property type="nucleotide sequence ID" value="NZ_JBAKBA010000053.1"/>
</dbReference>
<keyword evidence="8" id="KW-1185">Reference proteome</keyword>
<gene>
    <name evidence="7" type="ORF">V6255_16335</name>
</gene>
<dbReference type="EMBL" id="JBAKBA010000053">
    <property type="protein sequence ID" value="MEL0660704.1"/>
    <property type="molecule type" value="Genomic_DNA"/>
</dbReference>
<feature type="transmembrane region" description="Helical" evidence="6">
    <location>
        <begin position="20"/>
        <end position="40"/>
    </location>
</feature>
<sequence>MSHVNKEPKSEDLTGQSRFAWNLMVSWASQLILIFSGFVMPRLVDAKVGQELLGIWDFGWSFVSYLTLVGLGMGACFNRYIAMHRAANEIMELNKVANSVIFVQIIIAFLVVSTTITFYFCLPYYFSESLLENTETAQHVILFLGLSLSIQMLAGSARGLLTGYHRWDIHNVLHAGASILSLALMMMALYFTNLSIEGMAIGYFISTLFFESLRFYYVKKICKEFTFNINLANLSTCKRMLKFGIKSMLSNVPPIILLQTISLLLVSSIGPAALAIFARPMALTKHIKTFMAKFTLMLTPTAGAMQGANESSDLQALFINTTKLSFAFCIPALGGLFIYGDQILALWMGGDYATKELMMILSAGLILSMGQDSSIRILMGMNKHGKISVIALISLMFIFLIGLYFTGIDRLALSTAGLLFVIPMTLVYGILLPVYTCIQLELSYFSYCRKSILIPILYSLPFFLLMFYSRFLFDQSDHFSALLSAVSAGFITAIIYFIYLLPLKMKKKCLQACKLIKLHNKVDS</sequence>
<feature type="transmembrane region" description="Helical" evidence="6">
    <location>
        <begin position="60"/>
        <end position="81"/>
    </location>
</feature>
<feature type="transmembrane region" description="Helical" evidence="6">
    <location>
        <begin position="387"/>
        <end position="405"/>
    </location>
</feature>
<evidence type="ECO:0000256" key="4">
    <source>
        <dbReference type="ARBA" id="ARBA00022989"/>
    </source>
</evidence>
<feature type="transmembrane region" description="Helical" evidence="6">
    <location>
        <begin position="452"/>
        <end position="473"/>
    </location>
</feature>
<accession>A0ABU9HFM5</accession>
<evidence type="ECO:0000256" key="5">
    <source>
        <dbReference type="ARBA" id="ARBA00023136"/>
    </source>
</evidence>
<feature type="transmembrane region" description="Helical" evidence="6">
    <location>
        <begin position="172"/>
        <end position="191"/>
    </location>
</feature>
<keyword evidence="5 6" id="KW-0472">Membrane</keyword>
<organism evidence="7 8">
    <name type="scientific">Psychromonas arctica</name>
    <dbReference type="NCBI Taxonomy" id="168275"/>
    <lineage>
        <taxon>Bacteria</taxon>
        <taxon>Pseudomonadati</taxon>
        <taxon>Pseudomonadota</taxon>
        <taxon>Gammaproteobacteria</taxon>
        <taxon>Alteromonadales</taxon>
        <taxon>Psychromonadaceae</taxon>
        <taxon>Psychromonas</taxon>
    </lineage>
</organism>